<dbReference type="SMART" id="SM00347">
    <property type="entry name" value="HTH_MARR"/>
    <property type="match status" value="1"/>
</dbReference>
<evidence type="ECO:0000259" key="6">
    <source>
        <dbReference type="PROSITE" id="PS50995"/>
    </source>
</evidence>
<reference evidence="7" key="1">
    <citation type="journal article" date="2020" name="mSystems">
        <title>Genome- and Community-Level Interaction Insights into Carbon Utilization and Element Cycling Functions of Hydrothermarchaeota in Hydrothermal Sediment.</title>
        <authorList>
            <person name="Zhou Z."/>
            <person name="Liu Y."/>
            <person name="Xu W."/>
            <person name="Pan J."/>
            <person name="Luo Z.H."/>
            <person name="Li M."/>
        </authorList>
    </citation>
    <scope>NUCLEOTIDE SEQUENCE [LARGE SCALE GENOMIC DNA]</scope>
    <source>
        <strain evidence="7">SpSt-61</strain>
    </source>
</reference>
<feature type="coiled-coil region" evidence="4">
    <location>
        <begin position="139"/>
        <end position="189"/>
    </location>
</feature>
<keyword evidence="4" id="KW-0175">Coiled coil</keyword>
<dbReference type="EMBL" id="DSZZ01000505">
    <property type="protein sequence ID" value="HGU54025.1"/>
    <property type="molecule type" value="Genomic_DNA"/>
</dbReference>
<evidence type="ECO:0000256" key="2">
    <source>
        <dbReference type="ARBA" id="ARBA00023125"/>
    </source>
</evidence>
<proteinExistence type="predicted"/>
<accession>A0A7V4KF49</accession>
<dbReference type="PRINTS" id="PR00598">
    <property type="entry name" value="HTHMARR"/>
</dbReference>
<protein>
    <submittedName>
        <fullName evidence="7">MarR family transcriptional regulator</fullName>
    </submittedName>
</protein>
<organism evidence="7">
    <name type="scientific">Fervidobacterium pennivorans</name>
    <dbReference type="NCBI Taxonomy" id="93466"/>
    <lineage>
        <taxon>Bacteria</taxon>
        <taxon>Thermotogati</taxon>
        <taxon>Thermotogota</taxon>
        <taxon>Thermotogae</taxon>
        <taxon>Thermotogales</taxon>
        <taxon>Fervidobacteriaceae</taxon>
        <taxon>Fervidobacterium</taxon>
    </lineage>
</organism>
<keyword evidence="2" id="KW-0238">DNA-binding</keyword>
<dbReference type="GO" id="GO:0003677">
    <property type="term" value="F:DNA binding"/>
    <property type="evidence" value="ECO:0007669"/>
    <property type="project" value="UniProtKB-KW"/>
</dbReference>
<name>A0A7V4KF49_FERPE</name>
<evidence type="ECO:0000313" key="7">
    <source>
        <dbReference type="EMBL" id="HGU54025.1"/>
    </source>
</evidence>
<evidence type="ECO:0000256" key="1">
    <source>
        <dbReference type="ARBA" id="ARBA00023015"/>
    </source>
</evidence>
<dbReference type="InterPro" id="IPR001387">
    <property type="entry name" value="Cro/C1-type_HTH"/>
</dbReference>
<dbReference type="PROSITE" id="PS50995">
    <property type="entry name" value="HTH_MARR_2"/>
    <property type="match status" value="1"/>
</dbReference>
<dbReference type="InterPro" id="IPR036390">
    <property type="entry name" value="WH_DNA-bd_sf"/>
</dbReference>
<dbReference type="PROSITE" id="PS50943">
    <property type="entry name" value="HTH_CROC1"/>
    <property type="match status" value="1"/>
</dbReference>
<dbReference type="GO" id="GO:0003700">
    <property type="term" value="F:DNA-binding transcription factor activity"/>
    <property type="evidence" value="ECO:0007669"/>
    <property type="project" value="InterPro"/>
</dbReference>
<dbReference type="PANTHER" id="PTHR42756:SF1">
    <property type="entry name" value="TRANSCRIPTIONAL REPRESSOR OF EMRAB OPERON"/>
    <property type="match status" value="1"/>
</dbReference>
<dbReference type="AlphaFoldDB" id="A0A7V4KF49"/>
<evidence type="ECO:0000256" key="3">
    <source>
        <dbReference type="ARBA" id="ARBA00023163"/>
    </source>
</evidence>
<dbReference type="SUPFAM" id="SSF46785">
    <property type="entry name" value="Winged helix' DNA-binding domain"/>
    <property type="match status" value="1"/>
</dbReference>
<sequence>MNTVKKSFQKQVLTFPKLRVNIIIRLIIRRISINHSLEVSFLKELMENAGVLALLNSIQRSVFKFIHERTLREFNIHPGQIPILFVLRKRQGLSQKEIAKRIGVEQGTVAVMLRRMEKNGLIKRIQDELDKRITRVYLTEKSENLLKNLSTVLREAEELLLSSLSDKEKQELKELLKKIQEDLKQRVGEYCPKEA</sequence>
<keyword evidence="3" id="KW-0804">Transcription</keyword>
<keyword evidence="1" id="KW-0805">Transcription regulation</keyword>
<feature type="domain" description="HTH cro/C1-type" evidence="5">
    <location>
        <begin position="87"/>
        <end position="110"/>
    </location>
</feature>
<dbReference type="InterPro" id="IPR000835">
    <property type="entry name" value="HTH_MarR-typ"/>
</dbReference>
<evidence type="ECO:0000259" key="5">
    <source>
        <dbReference type="PROSITE" id="PS50943"/>
    </source>
</evidence>
<gene>
    <name evidence="7" type="ORF">ENT78_10980</name>
</gene>
<evidence type="ECO:0000256" key="4">
    <source>
        <dbReference type="SAM" id="Coils"/>
    </source>
</evidence>
<dbReference type="Pfam" id="PF01047">
    <property type="entry name" value="MarR"/>
    <property type="match status" value="1"/>
</dbReference>
<dbReference type="Gene3D" id="1.10.10.10">
    <property type="entry name" value="Winged helix-like DNA-binding domain superfamily/Winged helix DNA-binding domain"/>
    <property type="match status" value="1"/>
</dbReference>
<comment type="caution">
    <text evidence="7">The sequence shown here is derived from an EMBL/GenBank/DDBJ whole genome shotgun (WGS) entry which is preliminary data.</text>
</comment>
<dbReference type="PANTHER" id="PTHR42756">
    <property type="entry name" value="TRANSCRIPTIONAL REGULATOR, MARR"/>
    <property type="match status" value="1"/>
</dbReference>
<dbReference type="InterPro" id="IPR036388">
    <property type="entry name" value="WH-like_DNA-bd_sf"/>
</dbReference>
<feature type="domain" description="HTH marR-type" evidence="6">
    <location>
        <begin position="48"/>
        <end position="181"/>
    </location>
</feature>